<accession>A0A1F6M505</accession>
<dbReference type="InterPro" id="IPR012348">
    <property type="entry name" value="RNR-like"/>
</dbReference>
<dbReference type="SUPFAM" id="SSF47240">
    <property type="entry name" value="Ferritin-like"/>
    <property type="match status" value="1"/>
</dbReference>
<dbReference type="AlphaFoldDB" id="A0A1F6M505"/>
<reference evidence="1 2" key="1">
    <citation type="journal article" date="2016" name="Nat. Commun.">
        <title>Thousands of microbial genomes shed light on interconnected biogeochemical processes in an aquifer system.</title>
        <authorList>
            <person name="Anantharaman K."/>
            <person name="Brown C.T."/>
            <person name="Hug L.A."/>
            <person name="Sharon I."/>
            <person name="Castelle C.J."/>
            <person name="Probst A.J."/>
            <person name="Thomas B.C."/>
            <person name="Singh A."/>
            <person name="Wilkins M.J."/>
            <person name="Karaoz U."/>
            <person name="Brodie E.L."/>
            <person name="Williams K.H."/>
            <person name="Hubbard S.S."/>
            <person name="Banfield J.F."/>
        </authorList>
    </citation>
    <scope>NUCLEOTIDE SEQUENCE [LARGE SCALE GENOMIC DNA]</scope>
</reference>
<evidence type="ECO:0000313" key="2">
    <source>
        <dbReference type="Proteomes" id="UP000178742"/>
    </source>
</evidence>
<dbReference type="Gene3D" id="1.10.620.20">
    <property type="entry name" value="Ribonucleotide Reductase, subunit A"/>
    <property type="match status" value="1"/>
</dbReference>
<proteinExistence type="predicted"/>
<organism evidence="1 2">
    <name type="scientific">Candidatus Magasanikbacteria bacterium RIFCSPHIGHO2_02_FULL_41_13</name>
    <dbReference type="NCBI Taxonomy" id="1798676"/>
    <lineage>
        <taxon>Bacteria</taxon>
        <taxon>Candidatus Magasanikiibacteriota</taxon>
    </lineage>
</organism>
<protein>
    <recommendedName>
        <fullName evidence="3">Ferritin-like domain-containing protein</fullName>
    </recommendedName>
</protein>
<name>A0A1F6M505_9BACT</name>
<dbReference type="EMBL" id="MFPX01000011">
    <property type="protein sequence ID" value="OGH66696.1"/>
    <property type="molecule type" value="Genomic_DNA"/>
</dbReference>
<dbReference type="InterPro" id="IPR009078">
    <property type="entry name" value="Ferritin-like_SF"/>
</dbReference>
<sequence length="284" mass="33200">MSQFQNEQEAINWYESQPRVLTKEFLDSIPWNDIKNHQINEKFIPVLFYMRDVERLTEVYYHELLATPSGRNPWIRRFIDKWSSEEPVHGDTLNRFLAELGYPSEEKWFEKVKKDMPFSYKVSSRLASATANIFGSRFTPVHMTIGAIHEMTTLNGYRKLWENANHPVLTSILKSIAREEAAHVFMYSTLARIHLQKSKFHQKLTDYIVEKFWTPVGQGSKREEDSNYVIRTLFSGPEGIKEIQKYVSGRMRDQFPGLERAAQKVTDHLSGIIGQDLDLHSLEN</sequence>
<dbReference type="Proteomes" id="UP000178742">
    <property type="component" value="Unassembled WGS sequence"/>
</dbReference>
<dbReference type="GO" id="GO:0016491">
    <property type="term" value="F:oxidoreductase activity"/>
    <property type="evidence" value="ECO:0007669"/>
    <property type="project" value="InterPro"/>
</dbReference>
<evidence type="ECO:0000313" key="1">
    <source>
        <dbReference type="EMBL" id="OGH66696.1"/>
    </source>
</evidence>
<dbReference type="STRING" id="1798676.A3B90_02675"/>
<comment type="caution">
    <text evidence="1">The sequence shown here is derived from an EMBL/GenBank/DDBJ whole genome shotgun (WGS) entry which is preliminary data.</text>
</comment>
<gene>
    <name evidence="1" type="ORF">A3B90_02675</name>
</gene>
<evidence type="ECO:0008006" key="3">
    <source>
        <dbReference type="Google" id="ProtNLM"/>
    </source>
</evidence>